<dbReference type="Proteomes" id="UP000432715">
    <property type="component" value="Unassembled WGS sequence"/>
</dbReference>
<comment type="caution">
    <text evidence="2">The sequence shown here is derived from an EMBL/GenBank/DDBJ whole genome shotgun (WGS) entry which is preliminary data.</text>
</comment>
<gene>
    <name evidence="2" type="ORF">F8154_01030</name>
</gene>
<dbReference type="RefSeq" id="WP_151859725.1">
    <property type="nucleotide sequence ID" value="NZ_WBZC01000003.1"/>
</dbReference>
<keyword evidence="3" id="KW-1185">Reference proteome</keyword>
<keyword evidence="1" id="KW-0472">Membrane</keyword>
<evidence type="ECO:0000256" key="1">
    <source>
        <dbReference type="SAM" id="Phobius"/>
    </source>
</evidence>
<evidence type="ECO:0000313" key="3">
    <source>
        <dbReference type="Proteomes" id="UP000432715"/>
    </source>
</evidence>
<dbReference type="AlphaFoldDB" id="A0A6I0FII2"/>
<sequence>MKFDNKNNGWKFGEYSYSVDNGLFKKAYTKKAGYKTKITVIAFISVLIFILYPFDLEGTAGIKNLTAEDISSISLNQVIVIPKGMDIENQDISMEDIAEKIKELRPLPLSEYSEDHVISMEAITDKRFIEEVLITLSNHKMRKRRFSRGVDFFPMDYTMPSSTRLSIYINDSNKTLVNIFISHNPQYVSIHKYSNINGNSKTARYKIYGDGIDTQRLFELTK</sequence>
<keyword evidence="1" id="KW-0812">Transmembrane</keyword>
<reference evidence="2 3" key="1">
    <citation type="submission" date="2019-10" db="EMBL/GenBank/DDBJ databases">
        <title>Alkaliphilus serpentinus sp. nov. and Alkaliphilus pronyensis sp. nov., two novel anaerobic alkaliphilic species isolated from the serpentinized-hosted hydrothermal field of the Prony Bay (New Caledonia).</title>
        <authorList>
            <person name="Postec A."/>
        </authorList>
    </citation>
    <scope>NUCLEOTIDE SEQUENCE [LARGE SCALE GENOMIC DNA]</scope>
    <source>
        <strain evidence="2 3">LacV</strain>
    </source>
</reference>
<keyword evidence="1" id="KW-1133">Transmembrane helix</keyword>
<feature type="transmembrane region" description="Helical" evidence="1">
    <location>
        <begin position="34"/>
        <end position="54"/>
    </location>
</feature>
<accession>A0A6I0FII2</accession>
<evidence type="ECO:0000313" key="2">
    <source>
        <dbReference type="EMBL" id="KAB3539046.1"/>
    </source>
</evidence>
<dbReference type="OrthoDB" id="9826951at2"/>
<name>A0A6I0FII2_9FIRM</name>
<protein>
    <submittedName>
        <fullName evidence="2">Uncharacterized protein</fullName>
    </submittedName>
</protein>
<dbReference type="EMBL" id="WBZC01000003">
    <property type="protein sequence ID" value="KAB3539046.1"/>
    <property type="molecule type" value="Genomic_DNA"/>
</dbReference>
<organism evidence="2 3">
    <name type="scientific">Alkaliphilus pronyensis</name>
    <dbReference type="NCBI Taxonomy" id="1482732"/>
    <lineage>
        <taxon>Bacteria</taxon>
        <taxon>Bacillati</taxon>
        <taxon>Bacillota</taxon>
        <taxon>Clostridia</taxon>
        <taxon>Peptostreptococcales</taxon>
        <taxon>Natronincolaceae</taxon>
        <taxon>Alkaliphilus</taxon>
    </lineage>
</organism>
<proteinExistence type="predicted"/>